<dbReference type="EMBL" id="CAJNYV010003721">
    <property type="protein sequence ID" value="CAF3604659.1"/>
    <property type="molecule type" value="Genomic_DNA"/>
</dbReference>
<proteinExistence type="predicted"/>
<comment type="caution">
    <text evidence="1">The sequence shown here is derived from an EMBL/GenBank/DDBJ whole genome shotgun (WGS) entry which is preliminary data.</text>
</comment>
<reference evidence="1" key="1">
    <citation type="submission" date="2021-02" db="EMBL/GenBank/DDBJ databases">
        <authorList>
            <person name="Nowell W R."/>
        </authorList>
    </citation>
    <scope>NUCLEOTIDE SEQUENCE</scope>
</reference>
<organism evidence="1 3">
    <name type="scientific">Rotaria socialis</name>
    <dbReference type="NCBI Taxonomy" id="392032"/>
    <lineage>
        <taxon>Eukaryota</taxon>
        <taxon>Metazoa</taxon>
        <taxon>Spiralia</taxon>
        <taxon>Gnathifera</taxon>
        <taxon>Rotifera</taxon>
        <taxon>Eurotatoria</taxon>
        <taxon>Bdelloidea</taxon>
        <taxon>Philodinida</taxon>
        <taxon>Philodinidae</taxon>
        <taxon>Rotaria</taxon>
    </lineage>
</organism>
<evidence type="ECO:0000313" key="3">
    <source>
        <dbReference type="Proteomes" id="UP000663865"/>
    </source>
</evidence>
<dbReference type="InterPro" id="IPR022179">
    <property type="entry name" value="CFAP276"/>
</dbReference>
<gene>
    <name evidence="1" type="ORF">KIK155_LOCUS21114</name>
    <name evidence="2" type="ORF">TOA249_LOCUS358</name>
</gene>
<dbReference type="Pfam" id="PF12494">
    <property type="entry name" value="DUF3695"/>
    <property type="match status" value="1"/>
</dbReference>
<sequence length="152" mass="17621">MNTSLRVRNSISACSAQIDHHHHHHHHHVSQNQRTRFNRIATDSRYRQSCYYTEMDAPKNNLDFRLRTCYNHAEESFASKARFVVQPVTVCNTQKKEKSNSSQNSQYSLEIINKNRKEHFNEATKGQHIGSHHFANSKHGYSRVIAGAMSTD</sequence>
<protein>
    <submittedName>
        <fullName evidence="1">Uncharacterized protein</fullName>
    </submittedName>
</protein>
<accession>A0A818NCY8</accession>
<evidence type="ECO:0000313" key="2">
    <source>
        <dbReference type="EMBL" id="CAF4463933.1"/>
    </source>
</evidence>
<dbReference type="Proteomes" id="UP000663838">
    <property type="component" value="Unassembled WGS sequence"/>
</dbReference>
<name>A0A818NCY8_9BILA</name>
<dbReference type="Proteomes" id="UP000663865">
    <property type="component" value="Unassembled WGS sequence"/>
</dbReference>
<dbReference type="EMBL" id="CAJOBS010000008">
    <property type="protein sequence ID" value="CAF4463933.1"/>
    <property type="molecule type" value="Genomic_DNA"/>
</dbReference>
<evidence type="ECO:0000313" key="1">
    <source>
        <dbReference type="EMBL" id="CAF3604659.1"/>
    </source>
</evidence>
<dbReference type="AlphaFoldDB" id="A0A818NCY8"/>